<protein>
    <submittedName>
        <fullName evidence="1">2282_t:CDS:1</fullName>
    </submittedName>
</protein>
<name>A0A9N9IQD2_9GLOM</name>
<sequence length="161" mass="18877">DMSDKKLNKGSNKKFNKGTEYLFYSSSWNWDAAWGGEWCADIFRANNGFNSRHYLEWIPHDQLEFDDNEQLGEGDDDVDKIKKQLLEDDVDKIKKQFLEVDDVNEIKKHFSEADEIIKKQSSETDEIIKTQNIYSSKLIKAKEIKSKLQILSQKIEPIEIQ</sequence>
<feature type="non-terminal residue" evidence="1">
    <location>
        <position position="1"/>
    </location>
</feature>
<dbReference type="AlphaFoldDB" id="A0A9N9IQD2"/>
<evidence type="ECO:0000313" key="2">
    <source>
        <dbReference type="Proteomes" id="UP000789396"/>
    </source>
</evidence>
<dbReference type="Proteomes" id="UP000789396">
    <property type="component" value="Unassembled WGS sequence"/>
</dbReference>
<evidence type="ECO:0000313" key="1">
    <source>
        <dbReference type="EMBL" id="CAG8743668.1"/>
    </source>
</evidence>
<comment type="caution">
    <text evidence="1">The sequence shown here is derived from an EMBL/GenBank/DDBJ whole genome shotgun (WGS) entry which is preliminary data.</text>
</comment>
<dbReference type="EMBL" id="CAJVPZ010033164">
    <property type="protein sequence ID" value="CAG8743668.1"/>
    <property type="molecule type" value="Genomic_DNA"/>
</dbReference>
<keyword evidence="2" id="KW-1185">Reference proteome</keyword>
<proteinExistence type="predicted"/>
<feature type="non-terminal residue" evidence="1">
    <location>
        <position position="161"/>
    </location>
</feature>
<accession>A0A9N9IQD2</accession>
<reference evidence="1" key="1">
    <citation type="submission" date="2021-06" db="EMBL/GenBank/DDBJ databases">
        <authorList>
            <person name="Kallberg Y."/>
            <person name="Tangrot J."/>
            <person name="Rosling A."/>
        </authorList>
    </citation>
    <scope>NUCLEOTIDE SEQUENCE</scope>
    <source>
        <strain evidence="1">IN212</strain>
    </source>
</reference>
<dbReference type="OrthoDB" id="10397958at2759"/>
<gene>
    <name evidence="1" type="ORF">RFULGI_LOCUS13071</name>
</gene>
<organism evidence="1 2">
    <name type="scientific">Racocetra fulgida</name>
    <dbReference type="NCBI Taxonomy" id="60492"/>
    <lineage>
        <taxon>Eukaryota</taxon>
        <taxon>Fungi</taxon>
        <taxon>Fungi incertae sedis</taxon>
        <taxon>Mucoromycota</taxon>
        <taxon>Glomeromycotina</taxon>
        <taxon>Glomeromycetes</taxon>
        <taxon>Diversisporales</taxon>
        <taxon>Gigasporaceae</taxon>
        <taxon>Racocetra</taxon>
    </lineage>
</organism>